<sequence>MDVVESWTGRHASALQRATRCTNEAFAGRLGVSVRTVAKWNASPGMPVSVELQQVLDTFLNNAPEDAKARFFLTIGQPRDVDRGSDSRLVMAAGDLSSLTTWVAESNTSRDAVEQIARGTESLARAHPNTPAKKLLPEVIRLQRQTQSILQSGKQRLSETRDLYKLNSDLLAHACMLLGDLKQDQLAEQHGYAATLLANEAQVTGAVAWGARAKTARWQDKYVESADLARQGYDRSPQEPIRVQLAWYEANAAALLGDHNRANEAARRAHEAAETCLDTSSGLSVWSFPTERQALFALSVATITGDADSALRAAAMADAGWESGDPRLPATWAQIRVGAGIAHLMNGSLEAAIGEVTPMLDLDPQFRMSTVTRYLEKLYRRLEHQRFQGSSAAAQLREDIQAFNSDALKGDDDSEAQ</sequence>
<dbReference type="EMBL" id="JAXCEH010000036">
    <property type="protein sequence ID" value="MFA1558847.1"/>
    <property type="molecule type" value="Genomic_DNA"/>
</dbReference>
<proteinExistence type="predicted"/>
<reference evidence="1 2" key="1">
    <citation type="submission" date="2023-11" db="EMBL/GenBank/DDBJ databases">
        <title>Actinomadura monticuli sp. nov., isolated from volcanic ash.</title>
        <authorList>
            <person name="Lee S.D."/>
            <person name="Yang H."/>
            <person name="Kim I.S."/>
        </authorList>
    </citation>
    <scope>NUCLEOTIDE SEQUENCE [LARGE SCALE GENOMIC DNA]</scope>
    <source>
        <strain evidence="1 2">DSM 45346</strain>
    </source>
</reference>
<protein>
    <recommendedName>
        <fullName evidence="3">XRE family transcriptional regulator</fullName>
    </recommendedName>
</protein>
<name>A0ABV4R9L6_9ACTN</name>
<comment type="caution">
    <text evidence="1">The sequence shown here is derived from an EMBL/GenBank/DDBJ whole genome shotgun (WGS) entry which is preliminary data.</text>
</comment>
<evidence type="ECO:0000313" key="1">
    <source>
        <dbReference type="EMBL" id="MFA1558847.1"/>
    </source>
</evidence>
<dbReference type="Proteomes" id="UP001569904">
    <property type="component" value="Unassembled WGS sequence"/>
</dbReference>
<dbReference type="RefSeq" id="WP_371945865.1">
    <property type="nucleotide sequence ID" value="NZ_JAXCEH010000036.1"/>
</dbReference>
<gene>
    <name evidence="1" type="ORF">SM436_34590</name>
</gene>
<evidence type="ECO:0008006" key="3">
    <source>
        <dbReference type="Google" id="ProtNLM"/>
    </source>
</evidence>
<accession>A0ABV4R9L6</accession>
<organism evidence="1 2">
    <name type="scientific">Actinomadura chokoriensis</name>
    <dbReference type="NCBI Taxonomy" id="454156"/>
    <lineage>
        <taxon>Bacteria</taxon>
        <taxon>Bacillati</taxon>
        <taxon>Actinomycetota</taxon>
        <taxon>Actinomycetes</taxon>
        <taxon>Streptosporangiales</taxon>
        <taxon>Thermomonosporaceae</taxon>
        <taxon>Actinomadura</taxon>
    </lineage>
</organism>
<keyword evidence="2" id="KW-1185">Reference proteome</keyword>
<evidence type="ECO:0000313" key="2">
    <source>
        <dbReference type="Proteomes" id="UP001569904"/>
    </source>
</evidence>
<dbReference type="SUPFAM" id="SSF48452">
    <property type="entry name" value="TPR-like"/>
    <property type="match status" value="1"/>
</dbReference>
<dbReference type="InterPro" id="IPR011990">
    <property type="entry name" value="TPR-like_helical_dom_sf"/>
</dbReference>